<sequence length="409" mass="44747">LPPASVTTIGPEGVESRRYREPTYRPADRPIGAFVDRFVERFRAALADRLRPGRDHGLLLSGGSDSRLLTALGRVERVYGFDDGSREVAVASRVAARAGLRFARLPAGSDRYRTLLSDIAPHANFVGWFNEGRTLGVADRLREEVDALVSGLYADVLFKGWATPTHRPFPGLSIPVPIERRVENREAYLDWQTPRSVPFAEPVLSRTLAGEVVPTGEGVEDHGVAYPSASALARFGFWFPLTNETSFDRYADEQVLPTVYPFLDRRLVDLSLELPRSHGLRYDVVGRALSRLAPDLAAIPHDRTGIAVSRPRWLHRLGAVGSALRSPGDGNAARLRGQEWVGPYLRANEATIRALPGIDYGRVLETHREHAAGGAHTGALCGLLTLLEMPMTRTVAGTGPDTETTPKGV</sequence>
<keyword evidence="3" id="KW-1185">Reference proteome</keyword>
<protein>
    <submittedName>
        <fullName evidence="2">Asparagine synthase-related protein</fullName>
    </submittedName>
</protein>
<evidence type="ECO:0000313" key="3">
    <source>
        <dbReference type="Proteomes" id="UP001595925"/>
    </source>
</evidence>
<evidence type="ECO:0000313" key="2">
    <source>
        <dbReference type="EMBL" id="MFC4988181.1"/>
    </source>
</evidence>
<dbReference type="RefSeq" id="WP_380683116.1">
    <property type="nucleotide sequence ID" value="NZ_JBHSJG010000036.1"/>
</dbReference>
<name>A0ABD5QEJ8_9EURY</name>
<feature type="domain" description="Asparagine synthetase" evidence="1">
    <location>
        <begin position="40"/>
        <end position="281"/>
    </location>
</feature>
<dbReference type="Proteomes" id="UP001595925">
    <property type="component" value="Unassembled WGS sequence"/>
</dbReference>
<dbReference type="AlphaFoldDB" id="A0ABD5QEJ8"/>
<feature type="non-terminal residue" evidence="2">
    <location>
        <position position="1"/>
    </location>
</feature>
<evidence type="ECO:0000259" key="1">
    <source>
        <dbReference type="Pfam" id="PF00733"/>
    </source>
</evidence>
<dbReference type="SUPFAM" id="SSF52402">
    <property type="entry name" value="Adenine nucleotide alpha hydrolases-like"/>
    <property type="match status" value="1"/>
</dbReference>
<dbReference type="InterPro" id="IPR014729">
    <property type="entry name" value="Rossmann-like_a/b/a_fold"/>
</dbReference>
<organism evidence="2 3">
    <name type="scientific">Saliphagus infecundisoli</name>
    <dbReference type="NCBI Taxonomy" id="1849069"/>
    <lineage>
        <taxon>Archaea</taxon>
        <taxon>Methanobacteriati</taxon>
        <taxon>Methanobacteriota</taxon>
        <taxon>Stenosarchaea group</taxon>
        <taxon>Halobacteria</taxon>
        <taxon>Halobacteriales</taxon>
        <taxon>Natrialbaceae</taxon>
        <taxon>Saliphagus</taxon>
    </lineage>
</organism>
<dbReference type="Gene3D" id="3.40.50.620">
    <property type="entry name" value="HUPs"/>
    <property type="match status" value="1"/>
</dbReference>
<dbReference type="InterPro" id="IPR001962">
    <property type="entry name" value="Asn_synthase"/>
</dbReference>
<dbReference type="EMBL" id="JBHSJG010000036">
    <property type="protein sequence ID" value="MFC4988181.1"/>
    <property type="molecule type" value="Genomic_DNA"/>
</dbReference>
<dbReference type="Pfam" id="PF00733">
    <property type="entry name" value="Asn_synthase"/>
    <property type="match status" value="1"/>
</dbReference>
<gene>
    <name evidence="2" type="ORF">ACFPFO_10515</name>
</gene>
<comment type="caution">
    <text evidence="2">The sequence shown here is derived from an EMBL/GenBank/DDBJ whole genome shotgun (WGS) entry which is preliminary data.</text>
</comment>
<accession>A0ABD5QEJ8</accession>
<proteinExistence type="predicted"/>
<reference evidence="2 3" key="1">
    <citation type="journal article" date="2019" name="Int. J. Syst. Evol. Microbiol.">
        <title>The Global Catalogue of Microorganisms (GCM) 10K type strain sequencing project: providing services to taxonomists for standard genome sequencing and annotation.</title>
        <authorList>
            <consortium name="The Broad Institute Genomics Platform"/>
            <consortium name="The Broad Institute Genome Sequencing Center for Infectious Disease"/>
            <person name="Wu L."/>
            <person name="Ma J."/>
        </authorList>
    </citation>
    <scope>NUCLEOTIDE SEQUENCE [LARGE SCALE GENOMIC DNA]</scope>
    <source>
        <strain evidence="2 3">CGMCC 1.15824</strain>
    </source>
</reference>